<comment type="caution">
    <text evidence="4">The sequence shown here is derived from an EMBL/GenBank/DDBJ whole genome shotgun (WGS) entry which is preliminary data.</text>
</comment>
<feature type="region of interest" description="Disordered" evidence="2">
    <location>
        <begin position="1"/>
        <end position="166"/>
    </location>
</feature>
<reference evidence="4 5" key="1">
    <citation type="journal article" date="2020" name="G3 (Bethesda)">
        <title>Genetic Underpinnings of Host Manipulation by Ophiocordyceps as Revealed by Comparative Transcriptomics.</title>
        <authorList>
            <person name="Will I."/>
            <person name="Das B."/>
            <person name="Trinh T."/>
            <person name="Brachmann A."/>
            <person name="Ohm R.A."/>
            <person name="de Bekker C."/>
        </authorList>
    </citation>
    <scope>NUCLEOTIDE SEQUENCE [LARGE SCALE GENOMIC DNA]</scope>
    <source>
        <strain evidence="4 5">EC05</strain>
    </source>
</reference>
<feature type="compositionally biased region" description="Polar residues" evidence="2">
    <location>
        <begin position="669"/>
        <end position="695"/>
    </location>
</feature>
<feature type="compositionally biased region" description="Basic and acidic residues" evidence="2">
    <location>
        <begin position="133"/>
        <end position="153"/>
    </location>
</feature>
<feature type="region of interest" description="Disordered" evidence="2">
    <location>
        <begin position="591"/>
        <end position="751"/>
    </location>
</feature>
<dbReference type="GO" id="GO:0000776">
    <property type="term" value="C:kinetochore"/>
    <property type="evidence" value="ECO:0007669"/>
    <property type="project" value="TreeGrafter"/>
</dbReference>
<dbReference type="InterPro" id="IPR033338">
    <property type="entry name" value="Spc105/Spc7"/>
</dbReference>
<evidence type="ECO:0000313" key="4">
    <source>
        <dbReference type="EMBL" id="KAF4592015.1"/>
    </source>
</evidence>
<feature type="compositionally biased region" description="Acidic residues" evidence="2">
    <location>
        <begin position="340"/>
        <end position="352"/>
    </location>
</feature>
<dbReference type="EMBL" id="JAACLJ010000002">
    <property type="protein sequence ID" value="KAF4592015.1"/>
    <property type="molecule type" value="Genomic_DNA"/>
</dbReference>
<dbReference type="PANTHER" id="PTHR28260">
    <property type="entry name" value="SPINDLE POLE BODY COMPONENT SPC105"/>
    <property type="match status" value="1"/>
</dbReference>
<feature type="coiled-coil region" evidence="1">
    <location>
        <begin position="1142"/>
        <end position="1215"/>
    </location>
</feature>
<evidence type="ECO:0000313" key="5">
    <source>
        <dbReference type="Proteomes" id="UP000562929"/>
    </source>
</evidence>
<feature type="compositionally biased region" description="Acidic residues" evidence="2">
    <location>
        <begin position="270"/>
        <end position="292"/>
    </location>
</feature>
<dbReference type="Proteomes" id="UP000562929">
    <property type="component" value="Unassembled WGS sequence"/>
</dbReference>
<dbReference type="InterPro" id="IPR013253">
    <property type="entry name" value="Spc7_domain"/>
</dbReference>
<evidence type="ECO:0000259" key="3">
    <source>
        <dbReference type="SMART" id="SM00787"/>
    </source>
</evidence>
<feature type="compositionally biased region" description="Polar residues" evidence="2">
    <location>
        <begin position="703"/>
        <end position="721"/>
    </location>
</feature>
<dbReference type="PANTHER" id="PTHR28260:SF1">
    <property type="entry name" value="SPINDLE POLE BODY COMPONENT SPC105"/>
    <property type="match status" value="1"/>
</dbReference>
<organism evidence="4 5">
    <name type="scientific">Ophiocordyceps camponoti-floridani</name>
    <dbReference type="NCBI Taxonomy" id="2030778"/>
    <lineage>
        <taxon>Eukaryota</taxon>
        <taxon>Fungi</taxon>
        <taxon>Dikarya</taxon>
        <taxon>Ascomycota</taxon>
        <taxon>Pezizomycotina</taxon>
        <taxon>Sordariomycetes</taxon>
        <taxon>Hypocreomycetidae</taxon>
        <taxon>Hypocreales</taxon>
        <taxon>Ophiocordycipitaceae</taxon>
        <taxon>Ophiocordyceps</taxon>
    </lineage>
</organism>
<feature type="compositionally biased region" description="Polar residues" evidence="2">
    <location>
        <begin position="639"/>
        <end position="661"/>
    </location>
</feature>
<feature type="region of interest" description="Disordered" evidence="2">
    <location>
        <begin position="867"/>
        <end position="936"/>
    </location>
</feature>
<accession>A0A8H4VF62</accession>
<keyword evidence="5" id="KW-1185">Reference proteome</keyword>
<dbReference type="OrthoDB" id="5592879at2759"/>
<dbReference type="Pfam" id="PF18210">
    <property type="entry name" value="Knl1_RWD_C"/>
    <property type="match status" value="1"/>
</dbReference>
<dbReference type="GO" id="GO:1990758">
    <property type="term" value="P:mitotic sister chromatid biorientation"/>
    <property type="evidence" value="ECO:0007669"/>
    <property type="project" value="TreeGrafter"/>
</dbReference>
<proteinExistence type="predicted"/>
<feature type="compositionally biased region" description="Polar residues" evidence="2">
    <location>
        <begin position="362"/>
        <end position="377"/>
    </location>
</feature>
<keyword evidence="1" id="KW-0175">Coiled coil</keyword>
<gene>
    <name evidence="4" type="ORF">GQ602_002314</name>
</gene>
<dbReference type="InterPro" id="IPR040850">
    <property type="entry name" value="Knl1_RWD_C"/>
</dbReference>
<feature type="domain" description="Spc7 kinetochore protein" evidence="3">
    <location>
        <begin position="960"/>
        <end position="1280"/>
    </location>
</feature>
<dbReference type="Pfam" id="PF15402">
    <property type="entry name" value="MELT_2"/>
    <property type="match status" value="5"/>
</dbReference>
<feature type="compositionally biased region" description="Polar residues" evidence="2">
    <location>
        <begin position="260"/>
        <end position="269"/>
    </location>
</feature>
<dbReference type="GO" id="GO:0034501">
    <property type="term" value="P:protein localization to kinetochore"/>
    <property type="evidence" value="ECO:0007669"/>
    <property type="project" value="TreeGrafter"/>
</dbReference>
<dbReference type="SMART" id="SM00787">
    <property type="entry name" value="Spc7"/>
    <property type="match status" value="1"/>
</dbReference>
<feature type="compositionally biased region" description="Polar residues" evidence="2">
    <location>
        <begin position="106"/>
        <end position="121"/>
    </location>
</feature>
<evidence type="ECO:0000256" key="1">
    <source>
        <dbReference type="SAM" id="Coils"/>
    </source>
</evidence>
<feature type="region of interest" description="Disordered" evidence="2">
    <location>
        <begin position="180"/>
        <end position="320"/>
    </location>
</feature>
<feature type="compositionally biased region" description="Low complexity" evidence="2">
    <location>
        <begin position="921"/>
        <end position="935"/>
    </location>
</feature>
<dbReference type="SMART" id="SM01315">
    <property type="entry name" value="Spc7_N"/>
    <property type="match status" value="1"/>
</dbReference>
<dbReference type="Pfam" id="PF08317">
    <property type="entry name" value="Spc7"/>
    <property type="match status" value="1"/>
</dbReference>
<name>A0A8H4VF62_9HYPO</name>
<evidence type="ECO:0000256" key="2">
    <source>
        <dbReference type="SAM" id="MobiDB-lite"/>
    </source>
</evidence>
<feature type="region of interest" description="Disordered" evidence="2">
    <location>
        <begin position="995"/>
        <end position="1015"/>
    </location>
</feature>
<dbReference type="GO" id="GO:0007094">
    <property type="term" value="P:mitotic spindle assembly checkpoint signaling"/>
    <property type="evidence" value="ECO:0007669"/>
    <property type="project" value="TreeGrafter"/>
</dbReference>
<sequence>MFPTTDSAFLATRRSRKSVGANPDVRNTMDRDNATLNLASSRAASRKSRSKSMGPGGLEALKQINGNRRASLAGPVKLPRSILKPTIPPLPAIPPLKNGRKKTENNDSSGSQDLSRSLTTSIDEDSAGPKSATRTEEEQQADTKEREERERRDARRKSLANRRVSFAAEATLHTFHEVEYMQDSTTSTDTTRRASSIADRTPGRTNLVGAAECQEDVSKAQTGIVPCSPDKQGDIHQQRRRRRSSGIQSLNANGPDDDTVASTAYSSDSEPADGVEDMAEEVEEASSSDSEDGTMMTIDTDEATGISVASDRSNATDDDSTLDEALRIAARRAGAQNLESVDDKDDDDDGEEVIPSFGWVRKNTQPAAEPKSPQSVTERSHSRDAGTGDDADTEMEMEMDMDMDMTQSVGRILKPSSHDDSDLLGDVSMEVTQALGGILSFNKPSTAPQAAKDQELDEATMELTTIMGGIQRARSEDPDDVLDHEDMSMELTTVVGKVLSREPAVTGRKQEADHTYGTPIDDAVADVTSDIGQLMADCNVQEDVTMDMDMTTSLGGIIETGEKSPRTLNKRILEEEVNRPNDATEAIVEAVTRSPTRRSSRLSQEAADSTGLSAFRGKGLRRSSIKRTSATPQRDARSRTPSPIKTATQSPSKTAQQSPIKTTPRPPIQTVSSATGKIETPQQRPASSSKNQSETKSPKPRPVSSTRRVIESQAKTPSPAKSTRGGASIFHKDPQTGDRTPNVVLTPPDRALSGVGIDRSGLGSPKIAALCKRRCSIGDSASEFVLGKRTVAFEEPKLIEEEVDQIRREQEDQEDRVKILEREADGPQQDKDATLNLREMIDSLSPKWKPLRGRKSLHVGSAKGLLGKRPAELDDDDDGDDGVKRLKGHQSSPVKNVLLEQPTVGRLTRAARRSLEQAQATSTPLPSSPLKTTTPRDQARFKDVQDNQTVHEINLHGPHTNDDVELAREAEEEKIHLQEFLNMISIRFMELNTTKRRHTTAPGSGRDGGSSEERDGLTLERCVVAGACTVPMLELYQHSCRELKKYISEGRRMVKEIESETLEENPPLFREYMTAEADVKALMDHQFKNVKTHARLLSKAMWYEWRMKLQDGLREGLVGISEGMDADDEALKEQQDMVASVLPDIVARYESLQEENNSLREAARELADCDPAELASAREQLMSLDADVASKKQQITELRKQLQDSNAEVQELGSRKMECVQAIEACEKTREKYRGWTSREVKALRERVDAMEKKHGWAISGLSGSSLSMTYRREIELLVDVGSFRPVDVRFAPGSREQQASTDMQFMIRYIGQRVRTLSTVGASQLSDLLRMVGKGWDKARLVARQISRINMVFPTKVAQTSETSLSVTSRLLLVPLKTLIEVGLRLDGSDGSGGDDVMAVSVSARVVYGEQFNEGKMGEFLAARIGQRVEAGQDWSDAFVELRRRLVAKGGKLRA</sequence>
<protein>
    <submittedName>
        <fullName evidence="4">Chromosome segregation protein</fullName>
    </submittedName>
</protein>
<feature type="region of interest" description="Disordered" evidence="2">
    <location>
        <begin position="337"/>
        <end position="391"/>
    </location>
</feature>